<evidence type="ECO:0000313" key="1">
    <source>
        <dbReference type="EMBL" id="CAA50865.1"/>
    </source>
</evidence>
<reference evidence="1" key="2">
    <citation type="journal article" date="1994" name="J. Gen. Virol.">
        <title>Nucleotide sequence of a 55 kbp region from the right end of the genome of a pathogenic African swine fever virus isolate (Malawi LIL20/1).</title>
        <authorList>
            <person name="Dixon L.K."/>
            <person name="Twigg S.R.F."/>
            <person name="Baylis S.A."/>
            <person name="Vydelingum S."/>
            <person name="Bristow C."/>
            <person name="Hammond J.M."/>
            <person name="Smith G.L."/>
        </authorList>
    </citation>
    <scope>NUCLEOTIDE SEQUENCE</scope>
    <source>
        <strain evidence="1">Malawi LIL20 /1</strain>
    </source>
</reference>
<reference evidence="1" key="1">
    <citation type="journal article" date="1993" name="J. Gen. Virol.">
        <title>Duplicated genes within the variable right end of the genome of a pathogenic isolate of African swine fever virus.</title>
        <authorList>
            <person name="Vydelingum S."/>
            <person name="Baylis S.A."/>
            <person name="Bristow C."/>
            <person name="Smith G.L."/>
            <person name="Dixon L.K."/>
        </authorList>
    </citation>
    <scope>NUCLEOTIDE SEQUENCE</scope>
    <source>
        <strain evidence="1">Malawi LIL20 /1</strain>
    </source>
</reference>
<keyword evidence="1" id="KW-0378">Hydrolase</keyword>
<organism evidence="1">
    <name type="scientific">African swine fever virus</name>
    <name type="common">ASFV</name>
    <dbReference type="NCBI Taxonomy" id="10497"/>
    <lineage>
        <taxon>Viruses</taxon>
        <taxon>Varidnaviria</taxon>
        <taxon>Bamfordvirae</taxon>
        <taxon>Nucleocytoviricota</taxon>
        <taxon>Pokkesviricetes</taxon>
        <taxon>Asfuvirales</taxon>
        <taxon>Asfarviridae</taxon>
        <taxon>Asfivirus</taxon>
        <taxon>Asfivirus haemorrhagiae</taxon>
    </lineage>
</organism>
<proteinExistence type="predicted"/>
<organismHost>
    <name type="scientific">Ornithodoros</name>
    <name type="common">relapsing fever ticks</name>
    <dbReference type="NCBI Taxonomy" id="6937"/>
</organismHost>
<protein>
    <submittedName>
        <fullName evidence="1">55kb from the right end sequence</fullName>
    </submittedName>
</protein>
<dbReference type="EMBL" id="X71982">
    <property type="protein sequence ID" value="CAA50865.1"/>
    <property type="molecule type" value="Genomic_DNA"/>
</dbReference>
<organismHost>
    <name type="scientific">Potamochoerus larvatus</name>
    <name type="common">Bushpig</name>
    <dbReference type="NCBI Taxonomy" id="273792"/>
</organismHost>
<organismHost>
    <name type="scientific">Phacochoerus aethiopicus</name>
    <name type="common">Warthog</name>
    <dbReference type="NCBI Taxonomy" id="85517"/>
</organismHost>
<keyword evidence="1" id="KW-0067">ATP-binding</keyword>
<dbReference type="GO" id="GO:0004386">
    <property type="term" value="F:helicase activity"/>
    <property type="evidence" value="ECO:0007669"/>
    <property type="project" value="UniProtKB-KW"/>
</dbReference>
<keyword evidence="1" id="KW-0347">Helicase</keyword>
<organismHost>
    <name type="scientific">Sus scrofa</name>
    <name type="common">Pig</name>
    <dbReference type="NCBI Taxonomy" id="9823"/>
</organismHost>
<accession>Q65268</accession>
<keyword evidence="1" id="KW-0547">Nucleotide-binding</keyword>
<name>Q65268_ASF</name>
<organismHost>
    <name type="scientific">Ornithodoros moubata</name>
    <name type="common">Soft tick</name>
    <name type="synonym">Argasid tick</name>
    <dbReference type="NCBI Taxonomy" id="6938"/>
</organismHost>
<organismHost>
    <name type="scientific">Phacochoerus africanus</name>
    <name type="common">Warthog</name>
    <dbReference type="NCBI Taxonomy" id="41426"/>
</organismHost>
<sequence length="292" mass="33055">MLEIVLATLLGDLQKLRDLTPMQRAVAFFRVNTKELEDFLYPDGSLRSCSLDFSLTVYIEPSGPIDILTGYHLFRENPKAGRLRGLEVKLLERLYDANIYNMLAQIRPELVRIKAIELYWLFRAILMCHSPLVLEIVRHETMDFAELAFICAAYFSEPQVMYALYKFIPISRAVLADAIEMSLESNSETGICYAYLMGGSLKGKVPGPCANVCVPVHFGKSAKRKTSFRPMNFYSCSMGFNFFRRSTAERIFSVSAIRRWKRSLSTAACSQGPLRSMSSASRTFIKISSVAK</sequence>